<sequence>MKRKCSLCGEYKEESEFRYMNKQRRFNAYCKECEKWYHRHYVRKEKR</sequence>
<organism evidence="1 2">
    <name type="scientific">Amedibacterium intestinale</name>
    <dbReference type="NCBI Taxonomy" id="2583452"/>
    <lineage>
        <taxon>Bacteria</taxon>
        <taxon>Bacillati</taxon>
        <taxon>Bacillota</taxon>
        <taxon>Erysipelotrichia</taxon>
        <taxon>Erysipelotrichales</taxon>
        <taxon>Erysipelotrichaceae</taxon>
        <taxon>Amedibacterium</taxon>
    </lineage>
</organism>
<dbReference type="Proteomes" id="UP000464754">
    <property type="component" value="Chromosome"/>
</dbReference>
<reference evidence="2" key="1">
    <citation type="submission" date="2019-05" db="EMBL/GenBank/DDBJ databases">
        <title>Complete genome sequencing of Absiella argi strain JCM 30884.</title>
        <authorList>
            <person name="Sakamoto M."/>
            <person name="Murakami T."/>
            <person name="Mori H."/>
        </authorList>
    </citation>
    <scope>NUCLEOTIDE SEQUENCE [LARGE SCALE GENOMIC DNA]</scope>
    <source>
        <strain evidence="2">JCM 30884</strain>
    </source>
</reference>
<protein>
    <submittedName>
        <fullName evidence="1">Uncharacterized protein</fullName>
    </submittedName>
</protein>
<keyword evidence="2" id="KW-1185">Reference proteome</keyword>
<evidence type="ECO:0000313" key="1">
    <source>
        <dbReference type="EMBL" id="BBK23863.1"/>
    </source>
</evidence>
<name>A0A6N4TM86_9FIRM</name>
<accession>A0A6N4TM86</accession>
<dbReference type="KEGG" id="aarg:Aargi30884_27660"/>
<dbReference type="AlphaFoldDB" id="A0A6N4TM86"/>
<evidence type="ECO:0000313" key="2">
    <source>
        <dbReference type="Proteomes" id="UP000464754"/>
    </source>
</evidence>
<gene>
    <name evidence="1" type="ORF">Aargi30884_27660</name>
</gene>
<dbReference type="EMBL" id="AP019695">
    <property type="protein sequence ID" value="BBK23863.1"/>
    <property type="molecule type" value="Genomic_DNA"/>
</dbReference>
<proteinExistence type="predicted"/>